<dbReference type="PANTHER" id="PTHR22118">
    <property type="entry name" value="DYNEIN ASSEMBLY FACTOR 3, AXONEMAL"/>
    <property type="match status" value="1"/>
</dbReference>
<evidence type="ECO:0000259" key="6">
    <source>
        <dbReference type="Pfam" id="PF14737"/>
    </source>
</evidence>
<dbReference type="GO" id="GO:0120293">
    <property type="term" value="C:dynein axonemal particle"/>
    <property type="evidence" value="ECO:0007669"/>
    <property type="project" value="UniProtKB-SubCell"/>
</dbReference>
<dbReference type="EnsemblMetazoa" id="XM_017129455.2">
    <property type="protein sequence ID" value="XP_016984944.1"/>
    <property type="gene ID" value="LOC108048652"/>
</dbReference>
<keyword evidence="2" id="KW-0963">Cytoplasm</keyword>
<evidence type="ECO:0000313" key="8">
    <source>
        <dbReference type="EnsemblMetazoa" id="XP_016984944.1"/>
    </source>
</evidence>
<dbReference type="Pfam" id="PF14740">
    <property type="entry name" value="DUF4471"/>
    <property type="match status" value="1"/>
</dbReference>
<keyword evidence="9" id="KW-1185">Reference proteome</keyword>
<dbReference type="GeneID" id="108048652"/>
<dbReference type="InterPro" id="IPR039304">
    <property type="entry name" value="DNAAF3"/>
</dbReference>
<evidence type="ECO:0000256" key="1">
    <source>
        <dbReference type="ARBA" id="ARBA00010449"/>
    </source>
</evidence>
<reference evidence="8" key="3">
    <citation type="submission" date="2025-05" db="UniProtKB">
        <authorList>
            <consortium name="EnsemblMetazoa"/>
        </authorList>
    </citation>
    <scope>IDENTIFICATION</scope>
</reference>
<gene>
    <name evidence="10" type="primary">LOC108048652</name>
    <name evidence="8" type="synonym">108048652</name>
</gene>
<feature type="compositionally biased region" description="Acidic residues" evidence="5">
    <location>
        <begin position="474"/>
        <end position="484"/>
    </location>
</feature>
<dbReference type="Proteomes" id="UP001652680">
    <property type="component" value="Unassembled WGS sequence"/>
</dbReference>
<accession>A0A6P4F7B7</accession>
<keyword evidence="3" id="KW-0970">Cilium biogenesis/degradation</keyword>
<evidence type="ECO:0000313" key="10">
    <source>
        <dbReference type="RefSeq" id="XP_016984944.1"/>
    </source>
</evidence>
<dbReference type="RefSeq" id="XP_016984944.1">
    <property type="nucleotide sequence ID" value="XM_017129455.1"/>
</dbReference>
<evidence type="ECO:0000256" key="2">
    <source>
        <dbReference type="ARBA" id="ARBA00022490"/>
    </source>
</evidence>
<dbReference type="Pfam" id="PF14737">
    <property type="entry name" value="DUF4470"/>
    <property type="match status" value="1"/>
</dbReference>
<name>A0A6P4F7B7_DRORH</name>
<protein>
    <submittedName>
        <fullName evidence="10">Dynein assembly factor 3, axonemal homolog</fullName>
    </submittedName>
</protein>
<feature type="domain" description="Dynein assembly factor 3 C-terminal" evidence="7">
    <location>
        <begin position="156"/>
        <end position="452"/>
    </location>
</feature>
<dbReference type="OMA" id="EYEQCKP"/>
<dbReference type="PANTHER" id="PTHR22118:SF14">
    <property type="entry name" value="DYNEIN AXONEMAL ASSEMBLY FACTOR 3"/>
    <property type="match status" value="1"/>
</dbReference>
<dbReference type="InterPro" id="IPR027974">
    <property type="entry name" value="DUF4470"/>
</dbReference>
<dbReference type="AlphaFoldDB" id="A0A6P4F7B7"/>
<dbReference type="GO" id="GO:0044458">
    <property type="term" value="P:motile cilium assembly"/>
    <property type="evidence" value="ECO:0007669"/>
    <property type="project" value="TreeGrafter"/>
</dbReference>
<dbReference type="CTD" id="352909"/>
<comment type="subcellular location">
    <subcellularLocation>
        <location evidence="4">Dynein axonemal particle</location>
    </subcellularLocation>
</comment>
<reference evidence="10" key="2">
    <citation type="submission" date="2025-04" db="UniProtKB">
        <authorList>
            <consortium name="RefSeq"/>
        </authorList>
    </citation>
    <scope>IDENTIFICATION</scope>
</reference>
<evidence type="ECO:0000313" key="9">
    <source>
        <dbReference type="Proteomes" id="UP001652680"/>
    </source>
</evidence>
<dbReference type="InterPro" id="IPR028235">
    <property type="entry name" value="DNAAF3_C"/>
</dbReference>
<organism evidence="10">
    <name type="scientific">Drosophila rhopaloa</name>
    <name type="common">Fruit fly</name>
    <dbReference type="NCBI Taxonomy" id="1041015"/>
    <lineage>
        <taxon>Eukaryota</taxon>
        <taxon>Metazoa</taxon>
        <taxon>Ecdysozoa</taxon>
        <taxon>Arthropoda</taxon>
        <taxon>Hexapoda</taxon>
        <taxon>Insecta</taxon>
        <taxon>Pterygota</taxon>
        <taxon>Neoptera</taxon>
        <taxon>Endopterygota</taxon>
        <taxon>Diptera</taxon>
        <taxon>Brachycera</taxon>
        <taxon>Muscomorpha</taxon>
        <taxon>Ephydroidea</taxon>
        <taxon>Drosophilidae</taxon>
        <taxon>Drosophila</taxon>
        <taxon>Sophophora</taxon>
    </lineage>
</organism>
<evidence type="ECO:0000259" key="7">
    <source>
        <dbReference type="Pfam" id="PF14740"/>
    </source>
</evidence>
<proteinExistence type="inferred from homology"/>
<dbReference type="GO" id="GO:0070286">
    <property type="term" value="P:axonemal dynein complex assembly"/>
    <property type="evidence" value="ECO:0007669"/>
    <property type="project" value="InterPro"/>
</dbReference>
<reference evidence="9" key="1">
    <citation type="journal article" date="2021" name="Elife">
        <title>Highly contiguous assemblies of 101 drosophilid genomes.</title>
        <authorList>
            <person name="Kim B.Y."/>
            <person name="Wang J.R."/>
            <person name="Miller D.E."/>
            <person name="Barmina O."/>
            <person name="Delaney E."/>
            <person name="Thompson A."/>
            <person name="Comeault A.A."/>
            <person name="Peede D."/>
            <person name="D'Agostino E.R."/>
            <person name="Pelaez J."/>
            <person name="Aguilar J.M."/>
            <person name="Haji D."/>
            <person name="Matsunaga T."/>
            <person name="Armstrong E.E."/>
            <person name="Zych M."/>
            <person name="Ogawa Y."/>
            <person name="Stamenkovic-Radak M."/>
            <person name="Jelic M."/>
            <person name="Veselinovic M.S."/>
            <person name="Tanaskovic M."/>
            <person name="Eric P."/>
            <person name="Gao J.J."/>
            <person name="Katoh T.K."/>
            <person name="Toda M.J."/>
            <person name="Watabe H."/>
            <person name="Watada M."/>
            <person name="Davis J.S."/>
            <person name="Moyle L.C."/>
            <person name="Manoli G."/>
            <person name="Bertolini E."/>
            <person name="Kostal V."/>
            <person name="Hawley R.S."/>
            <person name="Takahashi A."/>
            <person name="Jones C.D."/>
            <person name="Price D.K."/>
            <person name="Whiteman N."/>
            <person name="Kopp A."/>
            <person name="Matute D.R."/>
            <person name="Petrov D.A."/>
        </authorList>
    </citation>
    <scope>NUCLEOTIDE SEQUENCE [LARGE SCALE GENOMIC DNA]</scope>
</reference>
<dbReference type="OrthoDB" id="538817at2759"/>
<evidence type="ECO:0000256" key="4">
    <source>
        <dbReference type="ARBA" id="ARBA00024190"/>
    </source>
</evidence>
<sequence>MLWGLSPALDLYEEYLKAFKIKDDPLPEEGDSSEKVEGAGGDDQQKSINILICGGADPRHVIKTLAKRYTHRNQPKLNIYVLDGCSEIAARSMLLLGVALEDPESFSLVGKVHLYMDLYGNAVIRPSSHHYMAAKGRTLLQMVTDDEKLQQLAPMLNIEGLKYKERDGLEMAFSFWQPDPWNVFEMTSYWQRRVRALLGTRYDHRLGLFDWDISMTLWGRGGQQICSQEYRYWRDSGVAFVFPEYEQCKPNKTLAAGLVRDGRTFMHRGYVGDIQTGPYCGFGLRTAEERMHHSVHGDNDYRSTDITERNLLEFFHELQTQTPYEHDPTRSRKYGSVRLLMTPLLTHQEEDASGQASYDKPWIQVPGVTVHYVSPLEMAELQKGAARWNNMFDVAFVAYNYYTFLSKDFFQALRTQALFVQETKQMTVERKAIVEEFEANAKELMKQAGLKAAINYQAINAKNMWLKYKKTDNDDGEDELELEPESVPGIDNDVDADDASGNDRNLIIEEIPSDYQTVSAIKREVEAEESIQPK</sequence>
<comment type="similarity">
    <text evidence="1">Belongs to the DNAAF3 family.</text>
</comment>
<feature type="region of interest" description="Disordered" evidence="5">
    <location>
        <begin position="473"/>
        <end position="499"/>
    </location>
</feature>
<evidence type="ECO:0000256" key="3">
    <source>
        <dbReference type="ARBA" id="ARBA00022794"/>
    </source>
</evidence>
<feature type="domain" description="DUF4470" evidence="6">
    <location>
        <begin position="2"/>
        <end position="124"/>
    </location>
</feature>
<evidence type="ECO:0000256" key="5">
    <source>
        <dbReference type="SAM" id="MobiDB-lite"/>
    </source>
</evidence>